<protein>
    <submittedName>
        <fullName evidence="1">Uncharacterized protein</fullName>
    </submittedName>
</protein>
<dbReference type="Proteomes" id="UP000654471">
    <property type="component" value="Unassembled WGS sequence"/>
</dbReference>
<accession>A0ABQ2VRU3</accession>
<proteinExistence type="predicted"/>
<dbReference type="InterPro" id="IPR046300">
    <property type="entry name" value="DUF6415"/>
</dbReference>
<sequence length="119" mass="13651">MKSRAADGIPVDVETMRRSIDRALVLRSQPLEHAELEHLEALLRGHIEVILPDALERTDRLWRGSQQWYLNRSTLGKIANNARFGLGDEPMRNWVQVSQLARDCGWLLERHVEAAGERS</sequence>
<dbReference type="EMBL" id="BMRP01000072">
    <property type="protein sequence ID" value="GGV01672.1"/>
    <property type="molecule type" value="Genomic_DNA"/>
</dbReference>
<dbReference type="Pfam" id="PF19979">
    <property type="entry name" value="DUF6415"/>
    <property type="match status" value="1"/>
</dbReference>
<evidence type="ECO:0000313" key="2">
    <source>
        <dbReference type="Proteomes" id="UP000654471"/>
    </source>
</evidence>
<reference evidence="2" key="1">
    <citation type="journal article" date="2019" name="Int. J. Syst. Evol. Microbiol.">
        <title>The Global Catalogue of Microorganisms (GCM) 10K type strain sequencing project: providing services to taxonomists for standard genome sequencing and annotation.</title>
        <authorList>
            <consortium name="The Broad Institute Genomics Platform"/>
            <consortium name="The Broad Institute Genome Sequencing Center for Infectious Disease"/>
            <person name="Wu L."/>
            <person name="Ma J."/>
        </authorList>
    </citation>
    <scope>NUCLEOTIDE SEQUENCE [LARGE SCALE GENOMIC DNA]</scope>
    <source>
        <strain evidence="2">JCM 3399</strain>
    </source>
</reference>
<organism evidence="1 2">
    <name type="scientific">Streptomyces albospinus</name>
    <dbReference type="NCBI Taxonomy" id="285515"/>
    <lineage>
        <taxon>Bacteria</taxon>
        <taxon>Bacillati</taxon>
        <taxon>Actinomycetota</taxon>
        <taxon>Actinomycetes</taxon>
        <taxon>Kitasatosporales</taxon>
        <taxon>Streptomycetaceae</taxon>
        <taxon>Streptomyces</taxon>
    </lineage>
</organism>
<comment type="caution">
    <text evidence="1">The sequence shown here is derived from an EMBL/GenBank/DDBJ whole genome shotgun (WGS) entry which is preliminary data.</text>
</comment>
<evidence type="ECO:0000313" key="1">
    <source>
        <dbReference type="EMBL" id="GGV01672.1"/>
    </source>
</evidence>
<keyword evidence="2" id="KW-1185">Reference proteome</keyword>
<name>A0ABQ2VRU3_9ACTN</name>
<dbReference type="RefSeq" id="WP_189308417.1">
    <property type="nucleotide sequence ID" value="NZ_BMRP01000072.1"/>
</dbReference>
<gene>
    <name evidence="1" type="ORF">GCM10010211_81210</name>
</gene>